<sequence length="68" mass="7266">MVRYSQVATIPTALVCAVLLFLASRQRRPLGAWLLAVGAVVLALAVGVGCGFYDEWTETQPGGRGYQP</sequence>
<dbReference type="Proteomes" id="UP000504882">
    <property type="component" value="Unassembled WGS sequence"/>
</dbReference>
<comment type="caution">
    <text evidence="2">The sequence shown here is derived from an EMBL/GenBank/DDBJ whole genome shotgun (WGS) entry which is preliminary data.</text>
</comment>
<keyword evidence="1" id="KW-0812">Transmembrane</keyword>
<accession>A0ABY2DYY0</accession>
<evidence type="ECO:0000313" key="3">
    <source>
        <dbReference type="Proteomes" id="UP000504882"/>
    </source>
</evidence>
<feature type="transmembrane region" description="Helical" evidence="1">
    <location>
        <begin position="6"/>
        <end position="23"/>
    </location>
</feature>
<gene>
    <name evidence="2" type="ORF">EXU48_20850</name>
</gene>
<evidence type="ECO:0000313" key="2">
    <source>
        <dbReference type="EMBL" id="TDE89179.1"/>
    </source>
</evidence>
<name>A0ABY2DYY0_9MICO</name>
<feature type="transmembrane region" description="Helical" evidence="1">
    <location>
        <begin position="30"/>
        <end position="54"/>
    </location>
</feature>
<protein>
    <submittedName>
        <fullName evidence="2">Uncharacterized protein</fullName>
    </submittedName>
</protein>
<organism evidence="2 3">
    <name type="scientific">Occultella glacieicola</name>
    <dbReference type="NCBI Taxonomy" id="2518684"/>
    <lineage>
        <taxon>Bacteria</taxon>
        <taxon>Bacillati</taxon>
        <taxon>Actinomycetota</taxon>
        <taxon>Actinomycetes</taxon>
        <taxon>Micrococcales</taxon>
        <taxon>Ruaniaceae</taxon>
        <taxon>Occultella</taxon>
    </lineage>
</organism>
<keyword evidence="1" id="KW-1133">Transmembrane helix</keyword>
<dbReference type="EMBL" id="SMNA01000013">
    <property type="protein sequence ID" value="TDE89179.1"/>
    <property type="molecule type" value="Genomic_DNA"/>
</dbReference>
<keyword evidence="3" id="KW-1185">Reference proteome</keyword>
<dbReference type="RefSeq" id="WP_133109621.1">
    <property type="nucleotide sequence ID" value="NZ_SMNA01000013.1"/>
</dbReference>
<reference evidence="2 3" key="1">
    <citation type="submission" date="2019-03" db="EMBL/GenBank/DDBJ databases">
        <title>Genomic features of bacteria from cold environments.</title>
        <authorList>
            <person name="Shen L."/>
        </authorList>
    </citation>
    <scope>NUCLEOTIDE SEQUENCE [LARGE SCALE GENOMIC DNA]</scope>
    <source>
        <strain evidence="3">T3246-1</strain>
    </source>
</reference>
<keyword evidence="1" id="KW-0472">Membrane</keyword>
<proteinExistence type="predicted"/>
<evidence type="ECO:0000256" key="1">
    <source>
        <dbReference type="SAM" id="Phobius"/>
    </source>
</evidence>